<reference evidence="2" key="1">
    <citation type="journal article" date="2023" name="Front. Plant Sci.">
        <title>Chromosomal-level genome assembly of Melastoma candidum provides insights into trichome evolution.</title>
        <authorList>
            <person name="Zhong Y."/>
            <person name="Wu W."/>
            <person name="Sun C."/>
            <person name="Zou P."/>
            <person name="Liu Y."/>
            <person name="Dai S."/>
            <person name="Zhou R."/>
        </authorList>
    </citation>
    <scope>NUCLEOTIDE SEQUENCE [LARGE SCALE GENOMIC DNA]</scope>
</reference>
<evidence type="ECO:0000313" key="2">
    <source>
        <dbReference type="Proteomes" id="UP001057402"/>
    </source>
</evidence>
<evidence type="ECO:0000313" key="1">
    <source>
        <dbReference type="EMBL" id="KAI4369940.1"/>
    </source>
</evidence>
<proteinExistence type="predicted"/>
<gene>
    <name evidence="1" type="ORF">MLD38_018331</name>
</gene>
<accession>A0ACB9QTI4</accession>
<organism evidence="1 2">
    <name type="scientific">Melastoma candidum</name>
    <dbReference type="NCBI Taxonomy" id="119954"/>
    <lineage>
        <taxon>Eukaryota</taxon>
        <taxon>Viridiplantae</taxon>
        <taxon>Streptophyta</taxon>
        <taxon>Embryophyta</taxon>
        <taxon>Tracheophyta</taxon>
        <taxon>Spermatophyta</taxon>
        <taxon>Magnoliopsida</taxon>
        <taxon>eudicotyledons</taxon>
        <taxon>Gunneridae</taxon>
        <taxon>Pentapetalae</taxon>
        <taxon>rosids</taxon>
        <taxon>malvids</taxon>
        <taxon>Myrtales</taxon>
        <taxon>Melastomataceae</taxon>
        <taxon>Melastomatoideae</taxon>
        <taxon>Melastomateae</taxon>
        <taxon>Melastoma</taxon>
    </lineage>
</organism>
<comment type="caution">
    <text evidence="1">The sequence shown here is derived from an EMBL/GenBank/DDBJ whole genome shotgun (WGS) entry which is preliminary data.</text>
</comment>
<sequence length="100" mass="10802">MTTLCCCITSMRSDSDLEDMYIERSEVVSGSPSHWDIMPRVETGVQSGSTGVPNGARNGFWARRRIRALMGTGADAKCASTTIEGSHQGRLHDGWRGALG</sequence>
<protein>
    <submittedName>
        <fullName evidence="1">Uncharacterized protein</fullName>
    </submittedName>
</protein>
<keyword evidence="2" id="KW-1185">Reference proteome</keyword>
<dbReference type="Proteomes" id="UP001057402">
    <property type="component" value="Chromosome 5"/>
</dbReference>
<dbReference type="EMBL" id="CM042884">
    <property type="protein sequence ID" value="KAI4369940.1"/>
    <property type="molecule type" value="Genomic_DNA"/>
</dbReference>
<name>A0ACB9QTI4_9MYRT</name>